<dbReference type="Proteomes" id="UP000887565">
    <property type="component" value="Unplaced"/>
</dbReference>
<sequence>MTNVKTANLTGDGWITFEEIDEETYAFELKNLLSRLSLYKVEETDFKNDTPSKTRTFDFKISGSASELKIDFIGKPSYPEITTVLKPENSVQNFDQRKCIVQVGSTSHVEAMAEEKIRDQGRNILNIENTVTEQYHYLDLATFMKLVQEFIISPVSIFRIVAAEMQLMTGLVEILLTNWPLDLEYVML</sequence>
<organism evidence="1 2">
    <name type="scientific">Romanomermis culicivorax</name>
    <name type="common">Nematode worm</name>
    <dbReference type="NCBI Taxonomy" id="13658"/>
    <lineage>
        <taxon>Eukaryota</taxon>
        <taxon>Metazoa</taxon>
        <taxon>Ecdysozoa</taxon>
        <taxon>Nematoda</taxon>
        <taxon>Enoplea</taxon>
        <taxon>Dorylaimia</taxon>
        <taxon>Mermithida</taxon>
        <taxon>Mermithoidea</taxon>
        <taxon>Mermithidae</taxon>
        <taxon>Romanomermis</taxon>
    </lineage>
</organism>
<dbReference type="WBParaSite" id="nRc.2.0.1.t19074-RA">
    <property type="protein sequence ID" value="nRc.2.0.1.t19074-RA"/>
    <property type="gene ID" value="nRc.2.0.1.g19074"/>
</dbReference>
<keyword evidence="1" id="KW-1185">Reference proteome</keyword>
<evidence type="ECO:0000313" key="2">
    <source>
        <dbReference type="WBParaSite" id="nRc.2.0.1.t19074-RA"/>
    </source>
</evidence>
<dbReference type="AlphaFoldDB" id="A0A915IZ10"/>
<evidence type="ECO:0000313" key="1">
    <source>
        <dbReference type="Proteomes" id="UP000887565"/>
    </source>
</evidence>
<accession>A0A915IZ10</accession>
<protein>
    <submittedName>
        <fullName evidence="2">Uncharacterized protein</fullName>
    </submittedName>
</protein>
<proteinExistence type="predicted"/>
<reference evidence="2" key="1">
    <citation type="submission" date="2022-11" db="UniProtKB">
        <authorList>
            <consortium name="WormBaseParasite"/>
        </authorList>
    </citation>
    <scope>IDENTIFICATION</scope>
</reference>
<name>A0A915IZ10_ROMCU</name>